<keyword evidence="2" id="KW-0378">Hydrolase</keyword>
<evidence type="ECO:0000313" key="3">
    <source>
        <dbReference type="Proteomes" id="UP000319212"/>
    </source>
</evidence>
<organism evidence="2 3">
    <name type="scientific">Variovorax guangxiensis</name>
    <dbReference type="NCBI Taxonomy" id="1775474"/>
    <lineage>
        <taxon>Bacteria</taxon>
        <taxon>Pseudomonadati</taxon>
        <taxon>Pseudomonadota</taxon>
        <taxon>Betaproteobacteria</taxon>
        <taxon>Burkholderiales</taxon>
        <taxon>Comamonadaceae</taxon>
        <taxon>Variovorax</taxon>
    </lineage>
</organism>
<sequence>MMNTSPQKFSSAWSDLRGVSFSQGFLDAGGVRTRYISSGKPDKPLLLALHGVGGHAEAYTRNFGAHGEHFWMVAIDLLGHGLTDKPPIDYQISDYARHVLDVMKSLGRDKVHLTGESIGGWIATHLAVHHPEKVDKLVLNTSAGWTAHPEVMARLKSISNHAAADPSWERIRGRLEFLMHDKTKVNDDLIETRRAIYAQPGYADTMQRVMCLQDMDLRRANMITEAQYRSIKAPTLVVWTSHDPTATPAEGKQIADMIPDSRYVVMNECGHWPQYENADEFNRLHIDFLLGNGAR</sequence>
<dbReference type="InterPro" id="IPR000073">
    <property type="entry name" value="AB_hydrolase_1"/>
</dbReference>
<dbReference type="OrthoDB" id="9799989at2"/>
<dbReference type="Pfam" id="PF00561">
    <property type="entry name" value="Abhydrolase_1"/>
    <property type="match status" value="1"/>
</dbReference>
<reference evidence="2 3" key="1">
    <citation type="journal article" date="2019" name="Environ. Microbiol.">
        <title>Species interactions and distinct microbial communities in high Arctic permafrost affected cryosols are associated with the CH4 and CO2 gas fluxes.</title>
        <authorList>
            <person name="Altshuler I."/>
            <person name="Hamel J."/>
            <person name="Turney S."/>
            <person name="Magnuson E."/>
            <person name="Levesque R."/>
            <person name="Greer C."/>
            <person name="Whyte L.G."/>
        </authorList>
    </citation>
    <scope>NUCLEOTIDE SEQUENCE [LARGE SCALE GENOMIC DNA]</scope>
    <source>
        <strain evidence="2 3">S06.C</strain>
    </source>
</reference>
<dbReference type="PRINTS" id="PR00111">
    <property type="entry name" value="ABHYDROLASE"/>
</dbReference>
<accession>A0A502DDP4</accession>
<dbReference type="PANTHER" id="PTHR46438:SF11">
    <property type="entry name" value="LIPASE-RELATED"/>
    <property type="match status" value="1"/>
</dbReference>
<dbReference type="SUPFAM" id="SSF53474">
    <property type="entry name" value="alpha/beta-Hydrolases"/>
    <property type="match status" value="1"/>
</dbReference>
<proteinExistence type="predicted"/>
<protein>
    <submittedName>
        <fullName evidence="2">Alpha/beta fold hydrolase</fullName>
    </submittedName>
</protein>
<dbReference type="PANTHER" id="PTHR46438">
    <property type="entry name" value="ALPHA/BETA-HYDROLASES SUPERFAMILY PROTEIN"/>
    <property type="match status" value="1"/>
</dbReference>
<dbReference type="EMBL" id="RCZI01000008">
    <property type="protein sequence ID" value="TPG23705.1"/>
    <property type="molecule type" value="Genomic_DNA"/>
</dbReference>
<dbReference type="AlphaFoldDB" id="A0A502DDP4"/>
<gene>
    <name evidence="2" type="ORF">EAH82_20035</name>
</gene>
<dbReference type="Proteomes" id="UP000319212">
    <property type="component" value="Unassembled WGS sequence"/>
</dbReference>
<dbReference type="Gene3D" id="3.40.50.1820">
    <property type="entry name" value="alpha/beta hydrolase"/>
    <property type="match status" value="1"/>
</dbReference>
<name>A0A502DDP4_9BURK</name>
<evidence type="ECO:0000259" key="1">
    <source>
        <dbReference type="Pfam" id="PF00561"/>
    </source>
</evidence>
<evidence type="ECO:0000313" key="2">
    <source>
        <dbReference type="EMBL" id="TPG23705.1"/>
    </source>
</evidence>
<comment type="caution">
    <text evidence="2">The sequence shown here is derived from an EMBL/GenBank/DDBJ whole genome shotgun (WGS) entry which is preliminary data.</text>
</comment>
<dbReference type="GO" id="GO:0016787">
    <property type="term" value="F:hydrolase activity"/>
    <property type="evidence" value="ECO:0007669"/>
    <property type="project" value="UniProtKB-KW"/>
</dbReference>
<feature type="domain" description="AB hydrolase-1" evidence="1">
    <location>
        <begin position="44"/>
        <end position="278"/>
    </location>
</feature>
<dbReference type="InterPro" id="IPR029058">
    <property type="entry name" value="AB_hydrolase_fold"/>
</dbReference>